<proteinExistence type="predicted"/>
<name>A0A2W4ZJD2_9CYAN</name>
<comment type="caution">
    <text evidence="1">The sequence shown here is derived from an EMBL/GenBank/DDBJ whole genome shotgun (WGS) entry which is preliminary data.</text>
</comment>
<dbReference type="EMBL" id="QBMP01000029">
    <property type="protein sequence ID" value="PZO58661.1"/>
    <property type="molecule type" value="Genomic_DNA"/>
</dbReference>
<dbReference type="AlphaFoldDB" id="A0A2W4ZJD2"/>
<reference evidence="2" key="1">
    <citation type="submission" date="2018-04" db="EMBL/GenBank/DDBJ databases">
        <authorList>
            <person name="Cornet L."/>
        </authorList>
    </citation>
    <scope>NUCLEOTIDE SEQUENCE [LARGE SCALE GENOMIC DNA]</scope>
</reference>
<dbReference type="Proteomes" id="UP000249794">
    <property type="component" value="Unassembled WGS sequence"/>
</dbReference>
<gene>
    <name evidence="1" type="ORF">DCF15_04620</name>
</gene>
<protein>
    <recommendedName>
        <fullName evidence="3">DALR anticodon binding domain-containing protein</fullName>
    </recommendedName>
</protein>
<accession>A0A2W4ZJD2</accession>
<evidence type="ECO:0000313" key="2">
    <source>
        <dbReference type="Proteomes" id="UP000249794"/>
    </source>
</evidence>
<sequence length="374" mass="42208">MTVINLPLKAVLLCSLDRFLLGNDEASADSFIISSQNSDHSSASSGHLANFNSIPGGSYKALSSAVFGVDDKEKLWPKIPLQKKQTARSVLYVSALPKVLAKSSPLMQNQSLLSISEWVFNQLRESQQHQLSCEPDHNPCNLASAAQLWSNFEIGTQRLGWLSFRLSEVGIAGWLQQSQTFCEKDHQLSQLFLNQSPLAPLSYSISSLFSKEFDSIKKNDACADIHVSLWQIQHTHARCCGLLRLWHEAQLINSEMSQSAQLPWLTNSYQLRGNTPQSWQLIQLLIETADDMFWIPYRWPLRQHILLLKRASLLCQAFDCFHRTCLGGFGKLSVTASEAERFRFQVWFGLVMATKNRLNVLLRNCLGEKAPIDL</sequence>
<organism evidence="1 2">
    <name type="scientific">Phormidesmis priestleyi</name>
    <dbReference type="NCBI Taxonomy" id="268141"/>
    <lineage>
        <taxon>Bacteria</taxon>
        <taxon>Bacillati</taxon>
        <taxon>Cyanobacteriota</taxon>
        <taxon>Cyanophyceae</taxon>
        <taxon>Leptolyngbyales</taxon>
        <taxon>Leptolyngbyaceae</taxon>
        <taxon>Phormidesmis</taxon>
    </lineage>
</organism>
<evidence type="ECO:0008006" key="3">
    <source>
        <dbReference type="Google" id="ProtNLM"/>
    </source>
</evidence>
<reference evidence="1 2" key="2">
    <citation type="submission" date="2018-06" db="EMBL/GenBank/DDBJ databases">
        <title>Metagenomic assembly of (sub)arctic Cyanobacteria and their associated microbiome from non-axenic cultures.</title>
        <authorList>
            <person name="Baurain D."/>
        </authorList>
    </citation>
    <scope>NUCLEOTIDE SEQUENCE [LARGE SCALE GENOMIC DNA]</scope>
    <source>
        <strain evidence="1">ULC027bin1</strain>
    </source>
</reference>
<evidence type="ECO:0000313" key="1">
    <source>
        <dbReference type="EMBL" id="PZO58661.1"/>
    </source>
</evidence>